<comment type="similarity">
    <text evidence="4">Belongs to the glycosyl hydrolase 13 family.</text>
</comment>
<dbReference type="InterPro" id="IPR017853">
    <property type="entry name" value="GH"/>
</dbReference>
<evidence type="ECO:0000256" key="7">
    <source>
        <dbReference type="ARBA" id="ARBA00022729"/>
    </source>
</evidence>
<evidence type="ECO:0000256" key="11">
    <source>
        <dbReference type="PIRSR" id="PIRSR001021-1"/>
    </source>
</evidence>
<dbReference type="Gene3D" id="2.40.30.140">
    <property type="match status" value="1"/>
</dbReference>
<evidence type="ECO:0000256" key="4">
    <source>
        <dbReference type="ARBA" id="ARBA00008061"/>
    </source>
</evidence>
<feature type="binding site" evidence="12">
    <location>
        <position position="137"/>
    </location>
    <ligand>
        <name>Ca(2+)</name>
        <dbReference type="ChEBI" id="CHEBI:29108"/>
        <label>1</label>
    </ligand>
</feature>
<feature type="binding site" evidence="12">
    <location>
        <position position="442"/>
    </location>
    <ligand>
        <name>Ca(2+)</name>
        <dbReference type="ChEBI" id="CHEBI:29108"/>
        <label>3</label>
    </ligand>
</feature>
<dbReference type="SMR" id="A0A1J9U9G5"/>
<dbReference type="Gene3D" id="2.60.40.1180">
    <property type="entry name" value="Golgi alpha-mannosidase II"/>
    <property type="match status" value="1"/>
</dbReference>
<feature type="binding site" evidence="12">
    <location>
        <position position="194"/>
    </location>
    <ligand>
        <name>Ca(2+)</name>
        <dbReference type="ChEBI" id="CHEBI:29108"/>
        <label>2</label>
    </ligand>
</feature>
<keyword evidence="6 12" id="KW-0479">Metal-binding</keyword>
<keyword evidence="10" id="KW-0326">Glycosidase</keyword>
<evidence type="ECO:0000256" key="2">
    <source>
        <dbReference type="ARBA" id="ARBA00001959"/>
    </source>
</evidence>
<reference evidence="14 15" key="1">
    <citation type="submission" date="2016-06" db="EMBL/GenBank/DDBJ databases">
        <title>First insights into the genetic diversity and population structure of in the Bacillus cereus group bacteria from diverse marine environments.</title>
        <authorList>
            <person name="Liu Y."/>
            <person name="Lai Q."/>
            <person name="Shao Z."/>
        </authorList>
    </citation>
    <scope>NUCLEOTIDE SEQUENCE [LARGE SCALE GENOMIC DNA]</scope>
    <source>
        <strain evidence="14 15">NH24A2</strain>
    </source>
</reference>
<accession>A0A1J9U9G5</accession>
<name>A0A1J9U9G5_9BACI</name>
<dbReference type="GO" id="GO:0005975">
    <property type="term" value="P:carbohydrate metabolic process"/>
    <property type="evidence" value="ECO:0007669"/>
    <property type="project" value="InterPro"/>
</dbReference>
<feature type="binding site" evidence="12">
    <location>
        <position position="235"/>
    </location>
    <ligand>
        <name>Ca(2+)</name>
        <dbReference type="ChEBI" id="CHEBI:29108"/>
        <label>1</label>
    </ligand>
</feature>
<evidence type="ECO:0000259" key="13">
    <source>
        <dbReference type="SMART" id="SM00642"/>
    </source>
</evidence>
<dbReference type="InterPro" id="IPR013780">
    <property type="entry name" value="Glyco_hydro_b"/>
</dbReference>
<comment type="cofactor">
    <cofactor evidence="2">
        <name>Na(+)</name>
        <dbReference type="ChEBI" id="CHEBI:29101"/>
    </cofactor>
</comment>
<evidence type="ECO:0000313" key="14">
    <source>
        <dbReference type="EMBL" id="OJD75438.1"/>
    </source>
</evidence>
<evidence type="ECO:0000256" key="8">
    <source>
        <dbReference type="ARBA" id="ARBA00022801"/>
    </source>
</evidence>
<keyword evidence="5" id="KW-0964">Secreted</keyword>
<dbReference type="SMART" id="SM00642">
    <property type="entry name" value="Aamy"/>
    <property type="match status" value="1"/>
</dbReference>
<dbReference type="EMBL" id="MAOI01000102">
    <property type="protein sequence ID" value="OJD75438.1"/>
    <property type="molecule type" value="Genomic_DNA"/>
</dbReference>
<feature type="active site" description="Proton donor" evidence="11">
    <location>
        <position position="296"/>
    </location>
</feature>
<keyword evidence="9" id="KW-0119">Carbohydrate metabolism</keyword>
<evidence type="ECO:0000256" key="3">
    <source>
        <dbReference type="ARBA" id="ARBA00004613"/>
    </source>
</evidence>
<comment type="subcellular location">
    <subcellularLocation>
        <location evidence="3">Secreted</location>
    </subcellularLocation>
</comment>
<evidence type="ECO:0000256" key="1">
    <source>
        <dbReference type="ARBA" id="ARBA00001913"/>
    </source>
</evidence>
<dbReference type="NCBIfam" id="NF006969">
    <property type="entry name" value="PRK09441.1-2"/>
    <property type="match status" value="1"/>
</dbReference>
<feature type="binding site" evidence="12">
    <location>
        <position position="216"/>
    </location>
    <ligand>
        <name>Ca(2+)</name>
        <dbReference type="ChEBI" id="CHEBI:29108"/>
        <label>2</label>
    </ligand>
</feature>
<feature type="active site" description="Nucleophile" evidence="11">
    <location>
        <position position="266"/>
    </location>
</feature>
<gene>
    <name evidence="14" type="ORF">BAU28_16835</name>
</gene>
<feature type="binding site" evidence="12">
    <location>
        <position position="218"/>
    </location>
    <ligand>
        <name>Ca(2+)</name>
        <dbReference type="ChEBI" id="CHEBI:29108"/>
        <label>2</label>
    </ligand>
</feature>
<feature type="domain" description="Glycosyl hydrolase family 13 catalytic" evidence="13">
    <location>
        <begin position="38"/>
        <end position="426"/>
    </location>
</feature>
<dbReference type="Proteomes" id="UP000182788">
    <property type="component" value="Unassembled WGS sequence"/>
</dbReference>
<dbReference type="Pfam" id="PF00128">
    <property type="entry name" value="Alpha-amylase"/>
    <property type="match status" value="1"/>
</dbReference>
<dbReference type="GO" id="GO:0005576">
    <property type="term" value="C:extracellular region"/>
    <property type="evidence" value="ECO:0007669"/>
    <property type="project" value="UniProtKB-SubCell"/>
</dbReference>
<evidence type="ECO:0000256" key="10">
    <source>
        <dbReference type="ARBA" id="ARBA00023295"/>
    </source>
</evidence>
<keyword evidence="7" id="KW-0732">Signal</keyword>
<sequence>MKGVNLLKRVIAVCLLFTLFSPNIYGENKVNAATVNNGTLMQYFEWYVPNDGEHWNRLRTDAENLAHKGITSVWMPPAYKGTSQNDVGYGVYDVYDLGEFNQKGTIRTKYGTKVQLKSAIEALHNQNIDVYGDVVMNHKGGADYTEIVTAVEVDRNNRNIETSSDYQINAWTGFDFPGRGDFYSNFKWRWYHFDGTDWDEGRKLNRIYKFRGVGKAWDWEVSSENGNYDYLMYADLDFDHPDVANEMKNWGTWYANELNLDGFRLDAVKHIDHEYLRDWVNHVRKQTGKEMFTVAEYWQNDIRALNNYLGKVNYNQSVFDAPLHYNFHYASTGNGNYDMRNILKGTVVESHPTLAVTLVENHDSQPGQSLESVVSPWFKPLAYAFILTRAEGYPSVFYGDYYGTNGNSSYEIPTLKDKIDPILMARKNFAYGTQHDYLDHPDVIGWTREGDSIHANSGLATLISDGPGGSKWMNVGKNNAEEIWYDIMGNQTNTVTINKDGWGQFHVNGGSVSIYVQK</sequence>
<keyword evidence="8" id="KW-0378">Hydrolase</keyword>
<evidence type="ECO:0000256" key="12">
    <source>
        <dbReference type="PIRSR" id="PIRSR001021-2"/>
    </source>
</evidence>
<dbReference type="SUPFAM" id="SSF51011">
    <property type="entry name" value="Glycosyl hydrolase domain"/>
    <property type="match status" value="1"/>
</dbReference>
<dbReference type="GO" id="GO:0004553">
    <property type="term" value="F:hydrolase activity, hydrolyzing O-glycosyl compounds"/>
    <property type="evidence" value="ECO:0007669"/>
    <property type="project" value="InterPro"/>
</dbReference>
<dbReference type="NCBIfam" id="NF006968">
    <property type="entry name" value="PRK09441.1-1"/>
    <property type="match status" value="1"/>
</dbReference>
<protein>
    <submittedName>
        <fullName evidence="14">Alpha-amylase</fullName>
    </submittedName>
</protein>
<dbReference type="Gene3D" id="3.20.20.80">
    <property type="entry name" value="Glycosidases"/>
    <property type="match status" value="1"/>
</dbReference>
<dbReference type="InterPro" id="IPR013776">
    <property type="entry name" value="A-amylase_thermo"/>
</dbReference>
<feature type="binding site" evidence="12">
    <location>
        <position position="229"/>
    </location>
    <ligand>
        <name>Ca(2+)</name>
        <dbReference type="ChEBI" id="CHEBI:29108"/>
        <label>1</label>
    </ligand>
</feature>
<organism evidence="14 15">
    <name type="scientific">Bacillus paramycoides</name>
    <dbReference type="NCBI Taxonomy" id="2026194"/>
    <lineage>
        <taxon>Bacteria</taxon>
        <taxon>Bacillati</taxon>
        <taxon>Bacillota</taxon>
        <taxon>Bacilli</taxon>
        <taxon>Bacillales</taxon>
        <taxon>Bacillaceae</taxon>
        <taxon>Bacillus</taxon>
        <taxon>Bacillus cereus group</taxon>
    </lineage>
</organism>
<evidence type="ECO:0000256" key="9">
    <source>
        <dbReference type="ARBA" id="ARBA00023277"/>
    </source>
</evidence>
<comment type="cofactor">
    <cofactor evidence="1">
        <name>Ca(2+)</name>
        <dbReference type="ChEBI" id="CHEBI:29108"/>
    </cofactor>
</comment>
<dbReference type="NCBIfam" id="NF006972">
    <property type="entry name" value="PRK09441.1-5"/>
    <property type="match status" value="1"/>
</dbReference>
<keyword evidence="12" id="KW-0106">Calcium</keyword>
<feature type="binding site" evidence="12">
    <location>
        <position position="465"/>
    </location>
    <ligand>
        <name>Ca(2+)</name>
        <dbReference type="ChEBI" id="CHEBI:29108"/>
        <label>3</label>
    </ligand>
</feature>
<evidence type="ECO:0000313" key="15">
    <source>
        <dbReference type="Proteomes" id="UP000182788"/>
    </source>
</evidence>
<dbReference type="SUPFAM" id="SSF51445">
    <property type="entry name" value="(Trans)glycosidases"/>
    <property type="match status" value="1"/>
</dbReference>
<feature type="binding site" evidence="12">
    <location>
        <position position="237"/>
    </location>
    <ligand>
        <name>Ca(2+)</name>
        <dbReference type="ChEBI" id="CHEBI:29108"/>
        <label>2</label>
    </ligand>
</feature>
<feature type="binding site" evidence="12">
    <location>
        <position position="270"/>
    </location>
    <ligand>
        <name>Ca(2+)</name>
        <dbReference type="ChEBI" id="CHEBI:29108"/>
        <label>1</label>
    </ligand>
</feature>
<proteinExistence type="inferred from homology"/>
<dbReference type="InterPro" id="IPR015237">
    <property type="entry name" value="Alpha-amylase_C_pro"/>
</dbReference>
<comment type="caution">
    <text evidence="14">The sequence shown here is derived from an EMBL/GenBank/DDBJ whole genome shotgun (WGS) entry which is preliminary data.</text>
</comment>
<feature type="binding site" evidence="12">
    <location>
        <position position="335"/>
    </location>
    <ligand>
        <name>Ca(2+)</name>
        <dbReference type="ChEBI" id="CHEBI:29108"/>
        <label>3</label>
    </ligand>
</feature>
<evidence type="ECO:0000256" key="5">
    <source>
        <dbReference type="ARBA" id="ARBA00022525"/>
    </source>
</evidence>
<dbReference type="Pfam" id="PF09154">
    <property type="entry name" value="Alpha-amy_C_pro"/>
    <property type="match status" value="1"/>
</dbReference>
<evidence type="ECO:0000256" key="6">
    <source>
        <dbReference type="ARBA" id="ARBA00022723"/>
    </source>
</evidence>
<dbReference type="GO" id="GO:0005509">
    <property type="term" value="F:calcium ion binding"/>
    <property type="evidence" value="ECO:0007669"/>
    <property type="project" value="InterPro"/>
</dbReference>
<dbReference type="CDD" id="cd11318">
    <property type="entry name" value="AmyAc_bac_fung_AmyA"/>
    <property type="match status" value="1"/>
</dbReference>
<dbReference type="InterPro" id="IPR006047">
    <property type="entry name" value="GH13_cat_dom"/>
</dbReference>
<dbReference type="AlphaFoldDB" id="A0A1J9U9G5"/>
<dbReference type="PIRSF" id="PIRSF001021">
    <property type="entry name" value="Alph-amls_thrmst"/>
    <property type="match status" value="1"/>
</dbReference>
<dbReference type="FunFam" id="2.40.30.140:FF:000002">
    <property type="entry name" value="Alpha-amylase"/>
    <property type="match status" value="1"/>
</dbReference>
<dbReference type="PANTHER" id="PTHR43447">
    <property type="entry name" value="ALPHA-AMYLASE"/>
    <property type="match status" value="1"/>
</dbReference>